<keyword evidence="5" id="KW-0436">Ligase</keyword>
<dbReference type="GO" id="GO:0046084">
    <property type="term" value="P:adenine biosynthetic process"/>
    <property type="evidence" value="ECO:0007669"/>
    <property type="project" value="TreeGrafter"/>
</dbReference>
<dbReference type="PANTHER" id="PTHR10520:SF12">
    <property type="entry name" value="TRIFUNCTIONAL PURINE BIOSYNTHETIC PROTEIN ADENOSINE-3"/>
    <property type="match status" value="1"/>
</dbReference>
<dbReference type="InterPro" id="IPR036676">
    <property type="entry name" value="PurM-like_C_sf"/>
</dbReference>
<protein>
    <recommendedName>
        <fullName evidence="4">Phosphoribosylformylglycinamidine cyclo-ligase</fullName>
        <ecNumber evidence="3">6.3.3.1</ecNumber>
    </recommendedName>
    <alternativeName>
        <fullName evidence="9">AIR synthase</fullName>
    </alternativeName>
    <alternativeName>
        <fullName evidence="10">AIRS</fullName>
    </alternativeName>
    <alternativeName>
        <fullName evidence="8">Phosphoribosyl-aminoimidazole synthetase</fullName>
    </alternativeName>
</protein>
<comment type="similarity">
    <text evidence="2">Belongs to the AIR synthase family.</text>
</comment>
<dbReference type="SUPFAM" id="SSF56042">
    <property type="entry name" value="PurM C-terminal domain-like"/>
    <property type="match status" value="1"/>
</dbReference>
<dbReference type="EMBL" id="MFUE01000013">
    <property type="protein sequence ID" value="OGI77585.1"/>
    <property type="molecule type" value="Genomic_DNA"/>
</dbReference>
<dbReference type="InterPro" id="IPR036921">
    <property type="entry name" value="PurM-like_N_sf"/>
</dbReference>
<dbReference type="Gene3D" id="3.90.650.10">
    <property type="entry name" value="PurM-like C-terminal domain"/>
    <property type="match status" value="1"/>
</dbReference>
<dbReference type="GO" id="GO:0005524">
    <property type="term" value="F:ATP binding"/>
    <property type="evidence" value="ECO:0007669"/>
    <property type="project" value="UniProtKB-KW"/>
</dbReference>
<feature type="domain" description="PurM-like C-terminal" evidence="13">
    <location>
        <begin position="204"/>
        <end position="379"/>
    </location>
</feature>
<dbReference type="GO" id="GO:0005829">
    <property type="term" value="C:cytosol"/>
    <property type="evidence" value="ECO:0007669"/>
    <property type="project" value="TreeGrafter"/>
</dbReference>
<evidence type="ECO:0000256" key="6">
    <source>
        <dbReference type="ARBA" id="ARBA00022741"/>
    </source>
</evidence>
<proteinExistence type="inferred from homology"/>
<feature type="domain" description="PurM-like N-terminal" evidence="12">
    <location>
        <begin position="71"/>
        <end position="175"/>
    </location>
</feature>
<dbReference type="UniPathway" id="UPA00074">
    <property type="reaction ID" value="UER00129"/>
</dbReference>
<evidence type="ECO:0000256" key="9">
    <source>
        <dbReference type="ARBA" id="ARBA00032931"/>
    </source>
</evidence>
<evidence type="ECO:0000313" key="15">
    <source>
        <dbReference type="Proteomes" id="UP000177777"/>
    </source>
</evidence>
<evidence type="ECO:0000256" key="3">
    <source>
        <dbReference type="ARBA" id="ARBA00013047"/>
    </source>
</evidence>
<comment type="pathway">
    <text evidence="1">Purine metabolism; IMP biosynthesis via de novo pathway; 5-amino-1-(5-phospho-D-ribosyl)imidazole from N(2)-formyl-N(1)-(5-phospho-D-ribosyl)glycinamide: step 2/2.</text>
</comment>
<dbReference type="GO" id="GO:0006189">
    <property type="term" value="P:'de novo' IMP biosynthetic process"/>
    <property type="evidence" value="ECO:0007669"/>
    <property type="project" value="UniProtKB-UniPathway"/>
</dbReference>
<organism evidence="14 15">
    <name type="scientific">Candidatus Nomurabacteria bacterium RIFCSPHIGHO2_02_FULL_41_18</name>
    <dbReference type="NCBI Taxonomy" id="1801754"/>
    <lineage>
        <taxon>Bacteria</taxon>
        <taxon>Candidatus Nomuraibacteriota</taxon>
    </lineage>
</organism>
<dbReference type="InterPro" id="IPR016188">
    <property type="entry name" value="PurM-like_N"/>
</dbReference>
<evidence type="ECO:0000256" key="11">
    <source>
        <dbReference type="ARBA" id="ARBA00049057"/>
    </source>
</evidence>
<dbReference type="GO" id="GO:0004637">
    <property type="term" value="F:phosphoribosylamine-glycine ligase activity"/>
    <property type="evidence" value="ECO:0007669"/>
    <property type="project" value="TreeGrafter"/>
</dbReference>
<dbReference type="Pfam" id="PF00586">
    <property type="entry name" value="AIRS"/>
    <property type="match status" value="1"/>
</dbReference>
<dbReference type="InterPro" id="IPR004733">
    <property type="entry name" value="PurM_cligase"/>
</dbReference>
<dbReference type="Gene3D" id="3.30.1330.10">
    <property type="entry name" value="PurM-like, N-terminal domain"/>
    <property type="match status" value="1"/>
</dbReference>
<evidence type="ECO:0000256" key="2">
    <source>
        <dbReference type="ARBA" id="ARBA00010280"/>
    </source>
</evidence>
<evidence type="ECO:0000256" key="7">
    <source>
        <dbReference type="ARBA" id="ARBA00022840"/>
    </source>
</evidence>
<dbReference type="PANTHER" id="PTHR10520">
    <property type="entry name" value="TRIFUNCTIONAL PURINE BIOSYNTHETIC PROTEIN ADENOSINE-3-RELATED"/>
    <property type="match status" value="1"/>
</dbReference>
<dbReference type="Pfam" id="PF02769">
    <property type="entry name" value="AIRS_C"/>
    <property type="match status" value="1"/>
</dbReference>
<evidence type="ECO:0000313" key="14">
    <source>
        <dbReference type="EMBL" id="OGI77585.1"/>
    </source>
</evidence>
<reference evidence="14 15" key="1">
    <citation type="journal article" date="2016" name="Nat. Commun.">
        <title>Thousands of microbial genomes shed light on interconnected biogeochemical processes in an aquifer system.</title>
        <authorList>
            <person name="Anantharaman K."/>
            <person name="Brown C.T."/>
            <person name="Hug L.A."/>
            <person name="Sharon I."/>
            <person name="Castelle C.J."/>
            <person name="Probst A.J."/>
            <person name="Thomas B.C."/>
            <person name="Singh A."/>
            <person name="Wilkins M.J."/>
            <person name="Karaoz U."/>
            <person name="Brodie E.L."/>
            <person name="Williams K.H."/>
            <person name="Hubbard S.S."/>
            <person name="Banfield J.F."/>
        </authorList>
    </citation>
    <scope>NUCLEOTIDE SEQUENCE [LARGE SCALE GENOMIC DNA]</scope>
</reference>
<evidence type="ECO:0000259" key="13">
    <source>
        <dbReference type="Pfam" id="PF02769"/>
    </source>
</evidence>
<dbReference type="Proteomes" id="UP000177777">
    <property type="component" value="Unassembled WGS sequence"/>
</dbReference>
<keyword evidence="7" id="KW-0067">ATP-binding</keyword>
<dbReference type="EC" id="6.3.3.1" evidence="3"/>
<evidence type="ECO:0000256" key="4">
    <source>
        <dbReference type="ARBA" id="ARBA00020367"/>
    </source>
</evidence>
<name>A0A1F6W7D6_9BACT</name>
<comment type="catalytic activity">
    <reaction evidence="11">
        <text>2-formamido-N(1)-(5-O-phospho-beta-D-ribosyl)acetamidine + ATP = 5-amino-1-(5-phospho-beta-D-ribosyl)imidazole + ADP + phosphate + H(+)</text>
        <dbReference type="Rhea" id="RHEA:23032"/>
        <dbReference type="ChEBI" id="CHEBI:15378"/>
        <dbReference type="ChEBI" id="CHEBI:30616"/>
        <dbReference type="ChEBI" id="CHEBI:43474"/>
        <dbReference type="ChEBI" id="CHEBI:137981"/>
        <dbReference type="ChEBI" id="CHEBI:147287"/>
        <dbReference type="ChEBI" id="CHEBI:456216"/>
        <dbReference type="EC" id="6.3.3.1"/>
    </reaction>
</comment>
<evidence type="ECO:0000256" key="8">
    <source>
        <dbReference type="ARBA" id="ARBA00031908"/>
    </source>
</evidence>
<dbReference type="AlphaFoldDB" id="A0A1F6W7D6"/>
<dbReference type="GO" id="GO:0004641">
    <property type="term" value="F:phosphoribosylformylglycinamidine cyclo-ligase activity"/>
    <property type="evidence" value="ECO:0007669"/>
    <property type="project" value="UniProtKB-EC"/>
</dbReference>
<accession>A0A1F6W7D6</accession>
<evidence type="ECO:0000256" key="5">
    <source>
        <dbReference type="ARBA" id="ARBA00022598"/>
    </source>
</evidence>
<dbReference type="STRING" id="1801754.A3D42_01145"/>
<evidence type="ECO:0000256" key="10">
    <source>
        <dbReference type="ARBA" id="ARBA00033093"/>
    </source>
</evidence>
<gene>
    <name evidence="14" type="ORF">A3D42_01145</name>
</gene>
<comment type="caution">
    <text evidence="14">The sequence shown here is derived from an EMBL/GenBank/DDBJ whole genome shotgun (WGS) entry which is preliminary data.</text>
</comment>
<sequence>MLNTFYFQKNSQRVKAYAEDGVDVEEEALFSSFAGSVCKASYKNSPFVEVHDLSGGGFRGPRPFTFKNLPEGYFIEASTDGIGTKGIIIDAAKTHHLAAYDLVAMTASDITRFGGIPLVLVNVFDTTSIGKKGDKISETYKSAIAGLGEVAKEEKIVILKGETAQMGDALGSEISDSKTKLNWSGTMIGAYHKDKMITGENLAPGQVIIALKENGFRCNGISSIRGALRVKYGKEWWRNPDAKERIRQTATPSVLYDAYVNTLHGWYDKNFKPEITLHAVVHLSGGAFREKLAKDILLPKKLSAELFDLWDPPQIMRECAFWRNITDEEFYEVWHGGQGMLLVVDEKDAEYCVKRAKDFEIQAKIAGKVTKESEPQVSIKSKLTPDKIIIYK</sequence>
<dbReference type="InterPro" id="IPR010918">
    <property type="entry name" value="PurM-like_C_dom"/>
</dbReference>
<evidence type="ECO:0000259" key="12">
    <source>
        <dbReference type="Pfam" id="PF00586"/>
    </source>
</evidence>
<dbReference type="SUPFAM" id="SSF55326">
    <property type="entry name" value="PurM N-terminal domain-like"/>
    <property type="match status" value="1"/>
</dbReference>
<keyword evidence="6" id="KW-0547">Nucleotide-binding</keyword>
<evidence type="ECO:0000256" key="1">
    <source>
        <dbReference type="ARBA" id="ARBA00004686"/>
    </source>
</evidence>